<gene>
    <name evidence="3" type="ORF">GCM10025883_41140</name>
</gene>
<keyword evidence="2" id="KW-0812">Transmembrane</keyword>
<dbReference type="Proteomes" id="UP001157126">
    <property type="component" value="Unassembled WGS sequence"/>
</dbReference>
<dbReference type="EMBL" id="BSUO01000001">
    <property type="protein sequence ID" value="GMA42069.1"/>
    <property type="molecule type" value="Genomic_DNA"/>
</dbReference>
<accession>A0ABQ6IVU1</accession>
<protein>
    <submittedName>
        <fullName evidence="3">Uncharacterized protein</fullName>
    </submittedName>
</protein>
<evidence type="ECO:0000256" key="2">
    <source>
        <dbReference type="SAM" id="Phobius"/>
    </source>
</evidence>
<evidence type="ECO:0000256" key="1">
    <source>
        <dbReference type="SAM" id="MobiDB-lite"/>
    </source>
</evidence>
<evidence type="ECO:0000313" key="3">
    <source>
        <dbReference type="EMBL" id="GMA42069.1"/>
    </source>
</evidence>
<name>A0ABQ6IVU1_9MICO</name>
<sequence>MRTRSVILIVLGCVVAGVALAMALFAAFGMYQAAQPPCGDRDYPITSSEGGGACVPRGQPPPSGWTTYEPGHTPTRVDELGQSGK</sequence>
<evidence type="ECO:0000313" key="4">
    <source>
        <dbReference type="Proteomes" id="UP001157126"/>
    </source>
</evidence>
<feature type="transmembrane region" description="Helical" evidence="2">
    <location>
        <begin position="7"/>
        <end position="31"/>
    </location>
</feature>
<reference evidence="4" key="1">
    <citation type="journal article" date="2019" name="Int. J. Syst. Evol. Microbiol.">
        <title>The Global Catalogue of Microorganisms (GCM) 10K type strain sequencing project: providing services to taxonomists for standard genome sequencing and annotation.</title>
        <authorList>
            <consortium name="The Broad Institute Genomics Platform"/>
            <consortium name="The Broad Institute Genome Sequencing Center for Infectious Disease"/>
            <person name="Wu L."/>
            <person name="Ma J."/>
        </authorList>
    </citation>
    <scope>NUCLEOTIDE SEQUENCE [LARGE SCALE GENOMIC DNA]</scope>
    <source>
        <strain evidence="4">NBRC 113072</strain>
    </source>
</reference>
<keyword evidence="4" id="KW-1185">Reference proteome</keyword>
<keyword evidence="2" id="KW-1133">Transmembrane helix</keyword>
<keyword evidence="2" id="KW-0472">Membrane</keyword>
<organism evidence="3 4">
    <name type="scientific">Mobilicoccus caccae</name>
    <dbReference type="NCBI Taxonomy" id="1859295"/>
    <lineage>
        <taxon>Bacteria</taxon>
        <taxon>Bacillati</taxon>
        <taxon>Actinomycetota</taxon>
        <taxon>Actinomycetes</taxon>
        <taxon>Micrococcales</taxon>
        <taxon>Dermatophilaceae</taxon>
        <taxon>Mobilicoccus</taxon>
    </lineage>
</organism>
<comment type="caution">
    <text evidence="3">The sequence shown here is derived from an EMBL/GenBank/DDBJ whole genome shotgun (WGS) entry which is preliminary data.</text>
</comment>
<proteinExistence type="predicted"/>
<dbReference type="RefSeq" id="WP_284305529.1">
    <property type="nucleotide sequence ID" value="NZ_BSUO01000001.1"/>
</dbReference>
<feature type="region of interest" description="Disordered" evidence="1">
    <location>
        <begin position="39"/>
        <end position="85"/>
    </location>
</feature>